<dbReference type="InterPro" id="IPR036942">
    <property type="entry name" value="Beta-barrel_TonB_sf"/>
</dbReference>
<evidence type="ECO:0000256" key="10">
    <source>
        <dbReference type="SAM" id="SignalP"/>
    </source>
</evidence>
<keyword evidence="7 8" id="KW-0998">Cell outer membrane</keyword>
<keyword evidence="2 8" id="KW-0813">Transport</keyword>
<feature type="signal peptide" evidence="10">
    <location>
        <begin position="1"/>
        <end position="15"/>
    </location>
</feature>
<evidence type="ECO:0000256" key="4">
    <source>
        <dbReference type="ARBA" id="ARBA00022692"/>
    </source>
</evidence>
<dbReference type="InterPro" id="IPR037066">
    <property type="entry name" value="Plug_dom_sf"/>
</dbReference>
<evidence type="ECO:0000256" key="2">
    <source>
        <dbReference type="ARBA" id="ARBA00022448"/>
    </source>
</evidence>
<dbReference type="SUPFAM" id="SSF56935">
    <property type="entry name" value="Porins"/>
    <property type="match status" value="1"/>
</dbReference>
<accession>A0A395JGW1</accession>
<evidence type="ECO:0000256" key="3">
    <source>
        <dbReference type="ARBA" id="ARBA00022452"/>
    </source>
</evidence>
<dbReference type="InterPro" id="IPR012910">
    <property type="entry name" value="Plug_dom"/>
</dbReference>
<dbReference type="FunCoup" id="A0A395JGW1">
    <property type="interactions" value="37"/>
</dbReference>
<feature type="domain" description="TonB-dependent receptor plug" evidence="12">
    <location>
        <begin position="36"/>
        <end position="144"/>
    </location>
</feature>
<evidence type="ECO:0000313" key="14">
    <source>
        <dbReference type="Proteomes" id="UP000253083"/>
    </source>
</evidence>
<dbReference type="EMBL" id="QNRT01000004">
    <property type="protein sequence ID" value="RBP49085.1"/>
    <property type="molecule type" value="Genomic_DNA"/>
</dbReference>
<keyword evidence="4 8" id="KW-0812">Transmembrane</keyword>
<keyword evidence="3 8" id="KW-1134">Transmembrane beta strand</keyword>
<dbReference type="AlphaFoldDB" id="A0A395JGW1"/>
<dbReference type="Proteomes" id="UP000253083">
    <property type="component" value="Unassembled WGS sequence"/>
</dbReference>
<dbReference type="Gene3D" id="2.170.130.10">
    <property type="entry name" value="TonB-dependent receptor, plug domain"/>
    <property type="match status" value="1"/>
</dbReference>
<protein>
    <submittedName>
        <fullName evidence="13">Fe(3+) dicitrate transport protein</fullName>
    </submittedName>
</protein>
<comment type="similarity">
    <text evidence="8 9">Belongs to the TonB-dependent receptor family.</text>
</comment>
<sequence length="732" mass="80396">MLALAAMLCPVLASADGASEALEEVVTIGSKADIDTITGAAHLIDEATLDKFEYSDIQRISREVPGVSIQIEDGYGLRPNISIRGVATERSGRITLLEDNVLIAPAPYSAPSAYYFPTAGRMQSFEVVKGPAAITQGPYTIGGALNMVSTAIPAERKGKLMMEVGQDSTARVHAVYGDRTDSGFAYLLEAHQWQSDGFQQVDRSSTDTGLDVTDYMVKLAYAPEGSAHSVELKLQKADQDSNQSYLGLTDADFRRDADRRYGLSELDTISTAHEQAILRYRFEFSESLSFSATAYNNTHERDWFKTEGMDLDGSDDAQAFAQTSWSNIIQAINLNDEVDGFSSDQLQAILDGSLDTAAGSIQLRSNAREYYSRGLQLNMDWAILTGEVKHTLEAGIRYHEDEEDRLQRNSTYQQLAGKLVLNDVGELGNAGNRVQQAEAVALYAYDRIEFGDWVFTPGFRYESIDQNRTRFTGGVDRVVRDGRENHTSVLLPGFGAIYRLNDSLSLVAGVHKGFTAPSNSPGVREEEAINTEFGLRYVNDNTRLELMAFISDYQNLLGECTASSGTGCEVGDAFNGDAAKVRGIEALFSNRVALANDLNLTTLISYTYIDGEFDTNIADTAFFGDVSAGDPIPYIPENQLQLSLGIEGGKWQVNANLSYVDEVCTRASCGDFEQTESSSTLDLAAQYYWQDNIKLFSRLENLTDERDIMGRQPYGARPNKSRTASIGVELTF</sequence>
<dbReference type="PANTHER" id="PTHR30442">
    <property type="entry name" value="IRON III DICITRATE TRANSPORT PROTEIN FECA"/>
    <property type="match status" value="1"/>
</dbReference>
<feature type="domain" description="TonB-dependent receptor-like beta-barrel" evidence="11">
    <location>
        <begin position="250"/>
        <end position="702"/>
    </location>
</feature>
<dbReference type="Pfam" id="PF00593">
    <property type="entry name" value="TonB_dep_Rec_b-barrel"/>
    <property type="match status" value="1"/>
</dbReference>
<keyword evidence="5 9" id="KW-0798">TonB box</keyword>
<dbReference type="InParanoid" id="A0A395JGW1"/>
<evidence type="ECO:0000313" key="13">
    <source>
        <dbReference type="EMBL" id="RBP49085.1"/>
    </source>
</evidence>
<evidence type="ECO:0000256" key="9">
    <source>
        <dbReference type="RuleBase" id="RU003357"/>
    </source>
</evidence>
<evidence type="ECO:0000259" key="11">
    <source>
        <dbReference type="Pfam" id="PF00593"/>
    </source>
</evidence>
<evidence type="ECO:0000259" key="12">
    <source>
        <dbReference type="Pfam" id="PF07715"/>
    </source>
</evidence>
<feature type="chain" id="PRO_5017353231" evidence="10">
    <location>
        <begin position="16"/>
        <end position="732"/>
    </location>
</feature>
<comment type="subcellular location">
    <subcellularLocation>
        <location evidence="1 8">Cell outer membrane</location>
        <topology evidence="1 8">Multi-pass membrane protein</topology>
    </subcellularLocation>
</comment>
<evidence type="ECO:0000256" key="8">
    <source>
        <dbReference type="PROSITE-ProRule" id="PRU01360"/>
    </source>
</evidence>
<dbReference type="InterPro" id="IPR000531">
    <property type="entry name" value="Beta-barrel_TonB"/>
</dbReference>
<dbReference type="Gene3D" id="2.40.170.20">
    <property type="entry name" value="TonB-dependent receptor, beta-barrel domain"/>
    <property type="match status" value="1"/>
</dbReference>
<evidence type="ECO:0000256" key="1">
    <source>
        <dbReference type="ARBA" id="ARBA00004571"/>
    </source>
</evidence>
<comment type="caution">
    <text evidence="13">The sequence shown here is derived from an EMBL/GenBank/DDBJ whole genome shotgun (WGS) entry which is preliminary data.</text>
</comment>
<keyword evidence="10" id="KW-0732">Signal</keyword>
<organism evidence="13 14">
    <name type="scientific">Arenicella xantha</name>
    <dbReference type="NCBI Taxonomy" id="644221"/>
    <lineage>
        <taxon>Bacteria</taxon>
        <taxon>Pseudomonadati</taxon>
        <taxon>Pseudomonadota</taxon>
        <taxon>Gammaproteobacteria</taxon>
        <taxon>Arenicellales</taxon>
        <taxon>Arenicellaceae</taxon>
        <taxon>Arenicella</taxon>
    </lineage>
</organism>
<dbReference type="InterPro" id="IPR039426">
    <property type="entry name" value="TonB-dep_rcpt-like"/>
</dbReference>
<dbReference type="Pfam" id="PF07715">
    <property type="entry name" value="Plug"/>
    <property type="match status" value="1"/>
</dbReference>
<dbReference type="GO" id="GO:0033214">
    <property type="term" value="P:siderophore-iron import into cell"/>
    <property type="evidence" value="ECO:0007669"/>
    <property type="project" value="TreeGrafter"/>
</dbReference>
<evidence type="ECO:0000256" key="7">
    <source>
        <dbReference type="ARBA" id="ARBA00023237"/>
    </source>
</evidence>
<evidence type="ECO:0000256" key="5">
    <source>
        <dbReference type="ARBA" id="ARBA00023077"/>
    </source>
</evidence>
<name>A0A395JGW1_9GAMM</name>
<keyword evidence="6 8" id="KW-0472">Membrane</keyword>
<dbReference type="PANTHER" id="PTHR30442:SF0">
    <property type="entry name" value="FE(3+) DICITRATE TRANSPORT PROTEIN FECA"/>
    <property type="match status" value="1"/>
</dbReference>
<dbReference type="GO" id="GO:0009279">
    <property type="term" value="C:cell outer membrane"/>
    <property type="evidence" value="ECO:0007669"/>
    <property type="project" value="UniProtKB-SubCell"/>
</dbReference>
<keyword evidence="14" id="KW-1185">Reference proteome</keyword>
<reference evidence="13 14" key="1">
    <citation type="submission" date="2018-06" db="EMBL/GenBank/DDBJ databases">
        <title>Genomic Encyclopedia of Type Strains, Phase IV (KMG-IV): sequencing the most valuable type-strain genomes for metagenomic binning, comparative biology and taxonomic classification.</title>
        <authorList>
            <person name="Goeker M."/>
        </authorList>
    </citation>
    <scope>NUCLEOTIDE SEQUENCE [LARGE SCALE GENOMIC DNA]</scope>
    <source>
        <strain evidence="13 14">DSM 24032</strain>
    </source>
</reference>
<dbReference type="PROSITE" id="PS52016">
    <property type="entry name" value="TONB_DEPENDENT_REC_3"/>
    <property type="match status" value="1"/>
</dbReference>
<evidence type="ECO:0000256" key="6">
    <source>
        <dbReference type="ARBA" id="ARBA00023136"/>
    </source>
</evidence>
<gene>
    <name evidence="13" type="ORF">DFR28_10411</name>
</gene>
<proteinExistence type="inferred from homology"/>